<dbReference type="Ensembl" id="ENSORLT00015008533.1">
    <property type="protein sequence ID" value="ENSORLP00015003875.1"/>
    <property type="gene ID" value="ENSORLG00015000129.1"/>
</dbReference>
<keyword evidence="8" id="KW-1015">Disulfide bond</keyword>
<proteinExistence type="inferred from homology"/>
<dbReference type="InterPro" id="IPR017948">
    <property type="entry name" value="TGFb_CS"/>
</dbReference>
<dbReference type="GO" id="GO:0008083">
    <property type="term" value="F:growth factor activity"/>
    <property type="evidence" value="ECO:0007669"/>
    <property type="project" value="UniProtKB-KW"/>
</dbReference>
<evidence type="ECO:0000259" key="13">
    <source>
        <dbReference type="PROSITE" id="PS51362"/>
    </source>
</evidence>
<dbReference type="PANTHER" id="PTHR11848">
    <property type="entry name" value="TGF-BETA FAMILY"/>
    <property type="match status" value="1"/>
</dbReference>
<dbReference type="SMART" id="SM00204">
    <property type="entry name" value="TGFB"/>
    <property type="match status" value="1"/>
</dbReference>
<dbReference type="PRINTS" id="PR00669">
    <property type="entry name" value="INHIBINA"/>
</dbReference>
<evidence type="ECO:0000313" key="14">
    <source>
        <dbReference type="Ensembl" id="ENSORLP00015003875.1"/>
    </source>
</evidence>
<reference evidence="14 15" key="2">
    <citation type="submission" date="2017-04" db="EMBL/GenBank/DDBJ databases">
        <title>CpG methylation of centromeres and impact of large insertions on vertebrate speciation.</title>
        <authorList>
            <person name="Ichikawa K."/>
            <person name="Yoshimura J."/>
            <person name="Morishita S."/>
        </authorList>
    </citation>
    <scope>NUCLEOTIDE SEQUENCE</scope>
    <source>
        <strain evidence="14 15">HSOK</strain>
    </source>
</reference>
<feature type="region of interest" description="Disordered" evidence="11">
    <location>
        <begin position="196"/>
        <end position="216"/>
    </location>
</feature>
<dbReference type="Pfam" id="PF00019">
    <property type="entry name" value="TGF_beta"/>
    <property type="match status" value="1"/>
</dbReference>
<feature type="domain" description="TGF-beta family profile" evidence="13">
    <location>
        <begin position="279"/>
        <end position="413"/>
    </location>
</feature>
<dbReference type="InterPro" id="IPR001839">
    <property type="entry name" value="TGF-b_C"/>
</dbReference>
<evidence type="ECO:0000256" key="6">
    <source>
        <dbReference type="ARBA" id="ARBA00022729"/>
    </source>
</evidence>
<evidence type="ECO:0000256" key="8">
    <source>
        <dbReference type="ARBA" id="ARBA00023157"/>
    </source>
</evidence>
<protein>
    <submittedName>
        <fullName evidence="14">Nodal homolog</fullName>
    </submittedName>
</protein>
<dbReference type="PANTHER" id="PTHR11848:SF159">
    <property type="entry name" value="NODAL HOMOLOG"/>
    <property type="match status" value="1"/>
</dbReference>
<dbReference type="PROSITE" id="PS51362">
    <property type="entry name" value="TGF_BETA_2"/>
    <property type="match status" value="1"/>
</dbReference>
<evidence type="ECO:0000256" key="1">
    <source>
        <dbReference type="ARBA" id="ARBA00004613"/>
    </source>
</evidence>
<organism evidence="14 15">
    <name type="scientific">Oryzias latipes</name>
    <name type="common">Japanese rice fish</name>
    <name type="synonym">Japanese killifish</name>
    <dbReference type="NCBI Taxonomy" id="8090"/>
    <lineage>
        <taxon>Eukaryota</taxon>
        <taxon>Metazoa</taxon>
        <taxon>Chordata</taxon>
        <taxon>Craniata</taxon>
        <taxon>Vertebrata</taxon>
        <taxon>Euteleostomi</taxon>
        <taxon>Actinopterygii</taxon>
        <taxon>Neopterygii</taxon>
        <taxon>Teleostei</taxon>
        <taxon>Neoteleostei</taxon>
        <taxon>Acanthomorphata</taxon>
        <taxon>Ovalentaria</taxon>
        <taxon>Atherinomorphae</taxon>
        <taxon>Beloniformes</taxon>
        <taxon>Adrianichthyidae</taxon>
        <taxon>Oryziinae</taxon>
        <taxon>Oryzias</taxon>
    </lineage>
</organism>
<evidence type="ECO:0000256" key="2">
    <source>
        <dbReference type="ARBA" id="ARBA00006656"/>
    </source>
</evidence>
<feature type="signal peptide" evidence="12">
    <location>
        <begin position="1"/>
        <end position="20"/>
    </location>
</feature>
<reference evidence="14" key="3">
    <citation type="submission" date="2025-08" db="UniProtKB">
        <authorList>
            <consortium name="Ensembl"/>
        </authorList>
    </citation>
    <scope>IDENTIFICATION</scope>
    <source>
        <strain evidence="14">HSOK</strain>
    </source>
</reference>
<dbReference type="Proteomes" id="UP000265200">
    <property type="component" value="Chromosome 9"/>
</dbReference>
<evidence type="ECO:0000256" key="10">
    <source>
        <dbReference type="RuleBase" id="RU000354"/>
    </source>
</evidence>
<dbReference type="GO" id="GO:0007369">
    <property type="term" value="P:gastrulation"/>
    <property type="evidence" value="ECO:0007669"/>
    <property type="project" value="UniProtKB-ARBA"/>
</dbReference>
<sequence length="413" mass="47075">METRVLMLFCTLCSFSAVLSSRVRRHQSHLQSSLAPGNTSTSDRSTYPQYMLQLYHSFKAADHISSLAVNTITTQSDDSSVHSFDSVLSLTAKGFYHEDNRWKVTFDMSSISNDELVLLAEVQIRLPAFSACKHATLDFYHSGKLSCDSMPCQEKEVFLGSFGTTPSSTKSSWKVFNVTALLTYWLQHRDGMVSQEASGEPDVDLGSGAENEESLSNWAPSRNLEKRQRKIQHPTSNRVMMIIFFQHKMPQEGHVTYSLIQTVENSKYVKMDSVRQSRRHKRNRVQRMRVPDGVAATAAPAAPAAEPVQRPMCRRVDMWVDFEHIGWDEWIVHPKRYNAYRCEGECPVPLDESFSPTNHAYMQSLLRHHHPTRASCPSCVPTHLSPLSMLYYENDDLTLRHHEDMIVEECGCH</sequence>
<accession>A0A3P9H7S1</accession>
<dbReference type="GO" id="GO:0005576">
    <property type="term" value="C:extracellular region"/>
    <property type="evidence" value="ECO:0007669"/>
    <property type="project" value="UniProtKB-SubCell"/>
</dbReference>
<reference key="1">
    <citation type="journal article" date="2007" name="Nature">
        <title>The medaka draft genome and insights into vertebrate genome evolution.</title>
        <authorList>
            <person name="Kasahara M."/>
            <person name="Naruse K."/>
            <person name="Sasaki S."/>
            <person name="Nakatani Y."/>
            <person name="Qu W."/>
            <person name="Ahsan B."/>
            <person name="Yamada T."/>
            <person name="Nagayasu Y."/>
            <person name="Doi K."/>
            <person name="Kasai Y."/>
            <person name="Jindo T."/>
            <person name="Kobayashi D."/>
            <person name="Shimada A."/>
            <person name="Toyoda A."/>
            <person name="Kuroki Y."/>
            <person name="Fujiyama A."/>
            <person name="Sasaki T."/>
            <person name="Shimizu A."/>
            <person name="Asakawa S."/>
            <person name="Shimizu N."/>
            <person name="Hashimoto S."/>
            <person name="Yang J."/>
            <person name="Lee Y."/>
            <person name="Matsushima K."/>
            <person name="Sugano S."/>
            <person name="Sakaizumi M."/>
            <person name="Narita T."/>
            <person name="Ohishi K."/>
            <person name="Haga S."/>
            <person name="Ohta F."/>
            <person name="Nomoto H."/>
            <person name="Nogata K."/>
            <person name="Morishita T."/>
            <person name="Endo T."/>
            <person name="Shin-I T."/>
            <person name="Takeda H."/>
            <person name="Morishita S."/>
            <person name="Kohara Y."/>
        </authorList>
    </citation>
    <scope>NUCLEOTIDE SEQUENCE [LARGE SCALE GENOMIC DNA]</scope>
    <source>
        <strain>Hd-rR</strain>
    </source>
</reference>
<dbReference type="FunFam" id="2.10.90.10:FF:000026">
    <property type="entry name" value="Nodal homolog 3-A"/>
    <property type="match status" value="1"/>
</dbReference>
<dbReference type="Pfam" id="PF00688">
    <property type="entry name" value="TGFb_propeptide"/>
    <property type="match status" value="1"/>
</dbReference>
<evidence type="ECO:0000256" key="7">
    <source>
        <dbReference type="ARBA" id="ARBA00023030"/>
    </source>
</evidence>
<keyword evidence="9" id="KW-0325">Glycoprotein</keyword>
<keyword evidence="6 12" id="KW-0732">Signal</keyword>
<evidence type="ECO:0000313" key="15">
    <source>
        <dbReference type="Proteomes" id="UP000265200"/>
    </source>
</evidence>
<dbReference type="InterPro" id="IPR001111">
    <property type="entry name" value="TGF-b_propeptide"/>
</dbReference>
<evidence type="ECO:0000256" key="11">
    <source>
        <dbReference type="SAM" id="MobiDB-lite"/>
    </source>
</evidence>
<dbReference type="GO" id="GO:0009888">
    <property type="term" value="P:tissue development"/>
    <property type="evidence" value="ECO:0007669"/>
    <property type="project" value="UniProtKB-ARBA"/>
</dbReference>
<evidence type="ECO:0000256" key="5">
    <source>
        <dbReference type="ARBA" id="ARBA00022685"/>
    </source>
</evidence>
<feature type="chain" id="PRO_5018040968" evidence="12">
    <location>
        <begin position="21"/>
        <end position="413"/>
    </location>
</feature>
<evidence type="ECO:0000256" key="3">
    <source>
        <dbReference type="ARBA" id="ARBA00022473"/>
    </source>
</evidence>
<name>A0A3P9H7S1_ORYLA</name>
<dbReference type="PROSITE" id="PS00250">
    <property type="entry name" value="TGF_BETA_1"/>
    <property type="match status" value="1"/>
</dbReference>
<keyword evidence="5" id="KW-0165">Cleavage on pair of basic residues</keyword>
<reference evidence="14" key="4">
    <citation type="submission" date="2025-09" db="UniProtKB">
        <authorList>
            <consortium name="Ensembl"/>
        </authorList>
    </citation>
    <scope>IDENTIFICATION</scope>
    <source>
        <strain evidence="14">HSOK</strain>
    </source>
</reference>
<keyword evidence="4" id="KW-0964">Secreted</keyword>
<evidence type="ECO:0000256" key="9">
    <source>
        <dbReference type="ARBA" id="ARBA00023180"/>
    </source>
</evidence>
<dbReference type="CDD" id="cd13759">
    <property type="entry name" value="TGF_beta_NODAL"/>
    <property type="match status" value="1"/>
</dbReference>
<dbReference type="AlphaFoldDB" id="A0A3P9H7S1"/>
<dbReference type="InterPro" id="IPR015615">
    <property type="entry name" value="TGF-beta-rel"/>
</dbReference>
<dbReference type="Gene3D" id="2.60.120.970">
    <property type="match status" value="1"/>
</dbReference>
<dbReference type="Gene3D" id="2.10.90.10">
    <property type="entry name" value="Cystine-knot cytokines"/>
    <property type="match status" value="1"/>
</dbReference>
<dbReference type="SUPFAM" id="SSF57501">
    <property type="entry name" value="Cystine-knot cytokines"/>
    <property type="match status" value="1"/>
</dbReference>
<keyword evidence="3" id="KW-0217">Developmental protein</keyword>
<keyword evidence="7 10" id="KW-0339">Growth factor</keyword>
<evidence type="ECO:0000256" key="12">
    <source>
        <dbReference type="SAM" id="SignalP"/>
    </source>
</evidence>
<evidence type="ECO:0000256" key="4">
    <source>
        <dbReference type="ARBA" id="ARBA00022525"/>
    </source>
</evidence>
<comment type="similarity">
    <text evidence="2 10">Belongs to the TGF-beta family.</text>
</comment>
<dbReference type="InterPro" id="IPR029034">
    <property type="entry name" value="Cystine-knot_cytokine"/>
</dbReference>
<comment type="subcellular location">
    <subcellularLocation>
        <location evidence="1">Secreted</location>
    </subcellularLocation>
</comment>